<evidence type="ECO:0000313" key="2">
    <source>
        <dbReference type="EMBL" id="TNV77003.1"/>
    </source>
</evidence>
<evidence type="ECO:0000313" key="3">
    <source>
        <dbReference type="Proteomes" id="UP000785679"/>
    </source>
</evidence>
<comment type="caution">
    <text evidence="2">The sequence shown here is derived from an EMBL/GenBank/DDBJ whole genome shotgun (WGS) entry which is preliminary data.</text>
</comment>
<dbReference type="Proteomes" id="UP000785679">
    <property type="component" value="Unassembled WGS sequence"/>
</dbReference>
<name>A0A8J8NKQ3_HALGN</name>
<dbReference type="EMBL" id="RRYP01012600">
    <property type="protein sequence ID" value="TNV77003.1"/>
    <property type="molecule type" value="Genomic_DNA"/>
</dbReference>
<keyword evidence="1" id="KW-0732">Signal</keyword>
<proteinExistence type="predicted"/>
<reference evidence="2" key="1">
    <citation type="submission" date="2019-06" db="EMBL/GenBank/DDBJ databases">
        <authorList>
            <person name="Zheng W."/>
        </authorList>
    </citation>
    <scope>NUCLEOTIDE SEQUENCE</scope>
    <source>
        <strain evidence="2">QDHG01</strain>
    </source>
</reference>
<feature type="chain" id="PRO_5035325796" evidence="1">
    <location>
        <begin position="18"/>
        <end position="153"/>
    </location>
</feature>
<organism evidence="2 3">
    <name type="scientific">Halteria grandinella</name>
    <dbReference type="NCBI Taxonomy" id="5974"/>
    <lineage>
        <taxon>Eukaryota</taxon>
        <taxon>Sar</taxon>
        <taxon>Alveolata</taxon>
        <taxon>Ciliophora</taxon>
        <taxon>Intramacronucleata</taxon>
        <taxon>Spirotrichea</taxon>
        <taxon>Stichotrichia</taxon>
        <taxon>Sporadotrichida</taxon>
        <taxon>Halteriidae</taxon>
        <taxon>Halteria</taxon>
    </lineage>
</organism>
<feature type="signal peptide" evidence="1">
    <location>
        <begin position="1"/>
        <end position="17"/>
    </location>
</feature>
<protein>
    <submittedName>
        <fullName evidence="2">Uncharacterized protein</fullName>
    </submittedName>
</protein>
<gene>
    <name evidence="2" type="ORF">FGO68_gene17767</name>
</gene>
<accession>A0A8J8NKQ3</accession>
<sequence length="153" mass="18070">MLLLSLLFFTLFHLSHSQITEQRTFFLDASKGEGTSQDKYHIMDYLQVWDHLELHFIETNGYTWIVDPSLNSDEWFVIAGNRIVKDQDHLGREIVHRFVTIEMHRIGVYSMVFNKVPIHKVAVFARIGQVVMSIKEMDREYIAERYILPLTIQ</sequence>
<evidence type="ECO:0000256" key="1">
    <source>
        <dbReference type="SAM" id="SignalP"/>
    </source>
</evidence>
<dbReference type="AlphaFoldDB" id="A0A8J8NKQ3"/>
<keyword evidence="3" id="KW-1185">Reference proteome</keyword>